<sequence>MREFTIYRTGYKGFQDSRDKAKHVKSIQEQDQHGTGCHGEPYPSSNGLILIQDSGSNRLPL</sequence>
<evidence type="ECO:0000313" key="2">
    <source>
        <dbReference type="EMBL" id="KAF3517571.1"/>
    </source>
</evidence>
<proteinExistence type="predicted"/>
<protein>
    <submittedName>
        <fullName evidence="2">Uncharacterized protein</fullName>
    </submittedName>
</protein>
<dbReference type="Proteomes" id="UP000266723">
    <property type="component" value="Unassembled WGS sequence"/>
</dbReference>
<comment type="caution">
    <text evidence="2">The sequence shown here is derived from an EMBL/GenBank/DDBJ whole genome shotgun (WGS) entry which is preliminary data.</text>
</comment>
<evidence type="ECO:0000313" key="3">
    <source>
        <dbReference type="Proteomes" id="UP000266723"/>
    </source>
</evidence>
<feature type="region of interest" description="Disordered" evidence="1">
    <location>
        <begin position="17"/>
        <end position="61"/>
    </location>
</feature>
<reference evidence="2 3" key="1">
    <citation type="journal article" date="2020" name="BMC Genomics">
        <title>Intraspecific diversification of the crop wild relative Brassica cretica Lam. using demographic model selection.</title>
        <authorList>
            <person name="Kioukis A."/>
            <person name="Michalopoulou V.A."/>
            <person name="Briers L."/>
            <person name="Pirintsos S."/>
            <person name="Studholme D.J."/>
            <person name="Pavlidis P."/>
            <person name="Sarris P.F."/>
        </authorList>
    </citation>
    <scope>NUCLEOTIDE SEQUENCE [LARGE SCALE GENOMIC DNA]</scope>
    <source>
        <strain evidence="3">cv. PFS-1207/04</strain>
    </source>
</reference>
<accession>A0ABQ7AU13</accession>
<organism evidence="2 3">
    <name type="scientific">Brassica cretica</name>
    <name type="common">Mustard</name>
    <dbReference type="NCBI Taxonomy" id="69181"/>
    <lineage>
        <taxon>Eukaryota</taxon>
        <taxon>Viridiplantae</taxon>
        <taxon>Streptophyta</taxon>
        <taxon>Embryophyta</taxon>
        <taxon>Tracheophyta</taxon>
        <taxon>Spermatophyta</taxon>
        <taxon>Magnoliopsida</taxon>
        <taxon>eudicotyledons</taxon>
        <taxon>Gunneridae</taxon>
        <taxon>Pentapetalae</taxon>
        <taxon>rosids</taxon>
        <taxon>malvids</taxon>
        <taxon>Brassicales</taxon>
        <taxon>Brassicaceae</taxon>
        <taxon>Brassiceae</taxon>
        <taxon>Brassica</taxon>
    </lineage>
</organism>
<evidence type="ECO:0000256" key="1">
    <source>
        <dbReference type="SAM" id="MobiDB-lite"/>
    </source>
</evidence>
<keyword evidence="3" id="KW-1185">Reference proteome</keyword>
<dbReference type="EMBL" id="QGKV02001556">
    <property type="protein sequence ID" value="KAF3517571.1"/>
    <property type="molecule type" value="Genomic_DNA"/>
</dbReference>
<feature type="compositionally biased region" description="Polar residues" evidence="1">
    <location>
        <begin position="43"/>
        <end position="61"/>
    </location>
</feature>
<name>A0ABQ7AU13_BRACR</name>
<gene>
    <name evidence="2" type="ORF">DY000_02058476</name>
</gene>